<dbReference type="Pfam" id="PF13424">
    <property type="entry name" value="TPR_12"/>
    <property type="match status" value="2"/>
</dbReference>
<dbReference type="VEuPathDB" id="FungiDB:AeMF1_002202"/>
<dbReference type="PANTHER" id="PTHR45641">
    <property type="entry name" value="TETRATRICOPEPTIDE REPEAT PROTEIN (AFU_ORTHOLOGUE AFUA_6G03870)"/>
    <property type="match status" value="1"/>
</dbReference>
<name>A0A6G0X6G1_9STRA</name>
<dbReference type="SUPFAM" id="SSF48452">
    <property type="entry name" value="TPR-like"/>
    <property type="match status" value="2"/>
</dbReference>
<proteinExistence type="predicted"/>
<comment type="caution">
    <text evidence="3">The sequence shown here is derived from an EMBL/GenBank/DDBJ whole genome shotgun (WGS) entry which is preliminary data.</text>
</comment>
<protein>
    <submittedName>
        <fullName evidence="3">Uncharacterized protein</fullName>
    </submittedName>
</protein>
<accession>A0A6G0X6G1</accession>
<dbReference type="InterPro" id="IPR011990">
    <property type="entry name" value="TPR-like_helical_dom_sf"/>
</dbReference>
<evidence type="ECO:0000256" key="1">
    <source>
        <dbReference type="ARBA" id="ARBA00022737"/>
    </source>
</evidence>
<dbReference type="AlphaFoldDB" id="A0A6G0X6G1"/>
<dbReference type="EMBL" id="VJMJ01000095">
    <property type="protein sequence ID" value="KAF0735522.1"/>
    <property type="molecule type" value="Genomic_DNA"/>
</dbReference>
<sequence>MDGELPAPFGLTLGYFKRFVEIHGGREVFAGLTTTDVCTKFLLPYTTSTKLSLVEHVRQQPDGHLYAKPATWFVSHAWSYLYLDVVDALDDFFREEGMDDSVSLWFCTFCNNQHEIESKVHAFNHWFGIFRSSLRTIGNVVMVLSPWNDPITLKRTWCVFEVYASIVENARFEIALRRSQKSTFLEDIQNEGAFVKMLGSIKSEKSQTTIPSDRDNIFLRIRDEVGFTKLDRMVFESIEKWIVRVVDQQIDQVSSKVNKARFLLAKGRIADDDTQFDATAAAYEESYNIFHKTKGMTFPETWKALSLLAFTNFLQGCPYEQVESRLLEAMGHQIELLSKDHEDTLITMVYLGEFYTNYGKYDLALPIFMECFERQCQVLGEDNTWTISAMSRIANVLRFQNKLKKSSQWLLRSYESHLRVFGPDHPDTICLLNNLGVLSNEIGDFESADKHLTTACEAVERLLGRDHAESVGYLTNLADTYRRQGKYEKAEEVLLWCFNHKHIDSITKEKCYRNLAYLYLAMKNYDAATTYLDLGLTYVKNRGVSSTRSLLYFPPLYFAKMETHCFDDLHEIDSFERDLEDVNWTEDVWKDLACHCCNQQIRGMMCTCANCPKLSLRFCRDCVDRQKHEAFCNHGIEFIENHKPPMRFLQEKRLEILANNSEWSEYERLLLKYHAYCEENEVPSNEKLPRKRKLFTLQSEK</sequence>
<gene>
    <name evidence="3" type="ORF">Ae201684_008002</name>
</gene>
<dbReference type="PANTHER" id="PTHR45641:SF19">
    <property type="entry name" value="NEPHROCYSTIN-3"/>
    <property type="match status" value="1"/>
</dbReference>
<evidence type="ECO:0000256" key="2">
    <source>
        <dbReference type="ARBA" id="ARBA00022803"/>
    </source>
</evidence>
<dbReference type="InterPro" id="IPR019734">
    <property type="entry name" value="TPR_rpt"/>
</dbReference>
<keyword evidence="4" id="KW-1185">Reference proteome</keyword>
<dbReference type="SMART" id="SM00028">
    <property type="entry name" value="TPR"/>
    <property type="match status" value="3"/>
</dbReference>
<keyword evidence="2" id="KW-0802">TPR repeat</keyword>
<dbReference type="VEuPathDB" id="FungiDB:AeMF1_017039"/>
<evidence type="ECO:0000313" key="4">
    <source>
        <dbReference type="Proteomes" id="UP000481153"/>
    </source>
</evidence>
<dbReference type="Gene3D" id="1.25.40.10">
    <property type="entry name" value="Tetratricopeptide repeat domain"/>
    <property type="match status" value="1"/>
</dbReference>
<evidence type="ECO:0000313" key="3">
    <source>
        <dbReference type="EMBL" id="KAF0735522.1"/>
    </source>
</evidence>
<reference evidence="3 4" key="1">
    <citation type="submission" date="2019-07" db="EMBL/GenBank/DDBJ databases">
        <title>Genomics analysis of Aphanomyces spp. identifies a new class of oomycete effector associated with host adaptation.</title>
        <authorList>
            <person name="Gaulin E."/>
        </authorList>
    </citation>
    <scope>NUCLEOTIDE SEQUENCE [LARGE SCALE GENOMIC DNA]</scope>
    <source>
        <strain evidence="3 4">ATCC 201684</strain>
    </source>
</reference>
<keyword evidence="1" id="KW-0677">Repeat</keyword>
<dbReference type="Proteomes" id="UP000481153">
    <property type="component" value="Unassembled WGS sequence"/>
</dbReference>
<organism evidence="3 4">
    <name type="scientific">Aphanomyces euteiches</name>
    <dbReference type="NCBI Taxonomy" id="100861"/>
    <lineage>
        <taxon>Eukaryota</taxon>
        <taxon>Sar</taxon>
        <taxon>Stramenopiles</taxon>
        <taxon>Oomycota</taxon>
        <taxon>Saprolegniomycetes</taxon>
        <taxon>Saprolegniales</taxon>
        <taxon>Verrucalvaceae</taxon>
        <taxon>Aphanomyces</taxon>
    </lineage>
</organism>